<dbReference type="EMBL" id="CAJEWN010000256">
    <property type="protein sequence ID" value="CAD2175535.1"/>
    <property type="molecule type" value="Genomic_DNA"/>
</dbReference>
<proteinExistence type="predicted"/>
<evidence type="ECO:0000256" key="1">
    <source>
        <dbReference type="SAM" id="Phobius"/>
    </source>
</evidence>
<evidence type="ECO:0000313" key="2">
    <source>
        <dbReference type="EMBL" id="CAD2175535.1"/>
    </source>
</evidence>
<reference evidence="2 3" key="1">
    <citation type="submission" date="2020-08" db="EMBL/GenBank/DDBJ databases">
        <authorList>
            <person name="Koutsovoulos G."/>
            <person name="Danchin GJ E."/>
        </authorList>
    </citation>
    <scope>NUCLEOTIDE SEQUENCE [LARGE SCALE GENOMIC DNA]</scope>
</reference>
<keyword evidence="1" id="KW-1133">Transmembrane helix</keyword>
<evidence type="ECO:0000313" key="3">
    <source>
        <dbReference type="Proteomes" id="UP000580250"/>
    </source>
</evidence>
<organism evidence="2 3">
    <name type="scientific">Meloidogyne enterolobii</name>
    <name type="common">Root-knot nematode worm</name>
    <name type="synonym">Meloidogyne mayaguensis</name>
    <dbReference type="NCBI Taxonomy" id="390850"/>
    <lineage>
        <taxon>Eukaryota</taxon>
        <taxon>Metazoa</taxon>
        <taxon>Ecdysozoa</taxon>
        <taxon>Nematoda</taxon>
        <taxon>Chromadorea</taxon>
        <taxon>Rhabditida</taxon>
        <taxon>Tylenchina</taxon>
        <taxon>Tylenchomorpha</taxon>
        <taxon>Tylenchoidea</taxon>
        <taxon>Meloidogynidae</taxon>
        <taxon>Meloidogyninae</taxon>
        <taxon>Meloidogyne</taxon>
    </lineage>
</organism>
<comment type="caution">
    <text evidence="2">The sequence shown here is derived from an EMBL/GenBank/DDBJ whole genome shotgun (WGS) entry which is preliminary data.</text>
</comment>
<feature type="transmembrane region" description="Helical" evidence="1">
    <location>
        <begin position="7"/>
        <end position="27"/>
    </location>
</feature>
<name>A0A6V7VKQ9_MELEN</name>
<sequence length="59" mass="7156">MTHIYFLPFFLLKFFCLSFVFVASPFFKTNGLASAFYLFFPFNIIFIYYLLFLCCLFFI</sequence>
<keyword evidence="1" id="KW-0472">Membrane</keyword>
<protein>
    <submittedName>
        <fullName evidence="2">Uncharacterized protein</fullName>
    </submittedName>
</protein>
<dbReference type="Proteomes" id="UP000580250">
    <property type="component" value="Unassembled WGS sequence"/>
</dbReference>
<keyword evidence="1" id="KW-0812">Transmembrane</keyword>
<dbReference type="AlphaFoldDB" id="A0A6V7VKQ9"/>
<feature type="transmembrane region" description="Helical" evidence="1">
    <location>
        <begin position="33"/>
        <end position="58"/>
    </location>
</feature>
<gene>
    <name evidence="2" type="ORF">MENT_LOCUS27266</name>
</gene>
<accession>A0A6V7VKQ9</accession>